<dbReference type="SUPFAM" id="SSF53850">
    <property type="entry name" value="Periplasmic binding protein-like II"/>
    <property type="match status" value="1"/>
</dbReference>
<dbReference type="InterPro" id="IPR006059">
    <property type="entry name" value="SBP"/>
</dbReference>
<evidence type="ECO:0000313" key="3">
    <source>
        <dbReference type="Proteomes" id="UP001168883"/>
    </source>
</evidence>
<dbReference type="Pfam" id="PF01547">
    <property type="entry name" value="SBP_bac_1"/>
    <property type="match status" value="1"/>
</dbReference>
<reference evidence="2" key="1">
    <citation type="submission" date="2023-07" db="EMBL/GenBank/DDBJ databases">
        <authorList>
            <person name="Aktuganov G."/>
            <person name="Boyko T."/>
            <person name="Delegan Y."/>
            <person name="Galimzianova N."/>
            <person name="Gilvanova E."/>
            <person name="Korobov V."/>
            <person name="Kuzmina L."/>
            <person name="Melentiev A."/>
            <person name="Milman P."/>
            <person name="Ryabova A."/>
            <person name="Stupak E."/>
            <person name="Yasakov T."/>
            <person name="Zharikova N."/>
            <person name="Zhurenko E."/>
        </authorList>
    </citation>
    <scope>NUCLEOTIDE SEQUENCE</scope>
    <source>
        <strain evidence="2">IB-739</strain>
    </source>
</reference>
<sequence>MKNCYQAKFSRQAAVIVILAVAAAGCSDAQPGPTSGDKPNAGDTGAVPGNKKFELKLMDWQGQNPPYQAAYDHVIQEYMKLHPNVKIEHIYQPLANNGYDKLLDTQFVSHNAPDAMQLSGDMINKYTNQGYIINMEGYLNQPTPYSGGKKWIDTFVGGEASFLQAKISNRFGVISFVPVDGGPGLADNRPFFYNKDLLKKAGVAEVPKTWKQFIEACQKLKEAGITPVAADKERWVNWINQWTGNQFGENYASQFFDPKYDNIKELYATKRSIAALTGKIDRKDPILNAQIDLVKEFSQYWQDGWAGTGEQAAQQLFMYQKAAFLLDGNWNYGYYKENIKDFAWDVMPFPVITKETSPLAEEAFPKGASTLATYGWGLNKDLEKDPDKLKVVIDFFHFATSKEVQNKFVDTAITNSPVDGVHVPEVMKPFMETERNKLKNPNGNTFYLEAEPTVRVAASQQFYTGKIDKEQYLTLLEESTKKSTTKKAKDQLDEKIGLPNAMTAVEKQIAELEAAKAAQILIDTKKKSLETMKLQLELYKKYAEPALK</sequence>
<dbReference type="PROSITE" id="PS51257">
    <property type="entry name" value="PROKAR_LIPOPROTEIN"/>
    <property type="match status" value="1"/>
</dbReference>
<accession>A0ABT8V9A8</accession>
<protein>
    <submittedName>
        <fullName evidence="2">Extracellular solute-binding protein</fullName>
    </submittedName>
</protein>
<dbReference type="PANTHER" id="PTHR43649">
    <property type="entry name" value="ARABINOSE-BINDING PROTEIN-RELATED"/>
    <property type="match status" value="1"/>
</dbReference>
<proteinExistence type="predicted"/>
<evidence type="ECO:0000256" key="1">
    <source>
        <dbReference type="SAM" id="SignalP"/>
    </source>
</evidence>
<comment type="caution">
    <text evidence="2">The sequence shown here is derived from an EMBL/GenBank/DDBJ whole genome shotgun (WGS) entry which is preliminary data.</text>
</comment>
<feature type="chain" id="PRO_5045802221" evidence="1">
    <location>
        <begin position="30"/>
        <end position="548"/>
    </location>
</feature>
<dbReference type="InterPro" id="IPR050490">
    <property type="entry name" value="Bact_solute-bd_prot1"/>
</dbReference>
<evidence type="ECO:0000313" key="2">
    <source>
        <dbReference type="EMBL" id="MDO3677419.1"/>
    </source>
</evidence>
<dbReference type="RefSeq" id="WP_302878136.1">
    <property type="nucleotide sequence ID" value="NZ_JARLKN010000016.1"/>
</dbReference>
<dbReference type="Gene3D" id="3.40.190.10">
    <property type="entry name" value="Periplasmic binding protein-like II"/>
    <property type="match status" value="2"/>
</dbReference>
<dbReference type="PANTHER" id="PTHR43649:SF12">
    <property type="entry name" value="DIACETYLCHITOBIOSE BINDING PROTEIN DASA"/>
    <property type="match status" value="1"/>
</dbReference>
<keyword evidence="1" id="KW-0732">Signal</keyword>
<name>A0ABT8V9A8_9BACL</name>
<organism evidence="2 3">
    <name type="scientific">Paenibacillus ehimensis</name>
    <dbReference type="NCBI Taxonomy" id="79264"/>
    <lineage>
        <taxon>Bacteria</taxon>
        <taxon>Bacillati</taxon>
        <taxon>Bacillota</taxon>
        <taxon>Bacilli</taxon>
        <taxon>Bacillales</taxon>
        <taxon>Paenibacillaceae</taxon>
        <taxon>Paenibacillus</taxon>
    </lineage>
</organism>
<keyword evidence="3" id="KW-1185">Reference proteome</keyword>
<gene>
    <name evidence="2" type="ORF">Q3C12_10450</name>
</gene>
<feature type="signal peptide" evidence="1">
    <location>
        <begin position="1"/>
        <end position="29"/>
    </location>
</feature>
<dbReference type="EMBL" id="JAUMKJ010000010">
    <property type="protein sequence ID" value="MDO3677419.1"/>
    <property type="molecule type" value="Genomic_DNA"/>
</dbReference>
<dbReference type="Proteomes" id="UP001168883">
    <property type="component" value="Unassembled WGS sequence"/>
</dbReference>